<evidence type="ECO:0000256" key="3">
    <source>
        <dbReference type="ARBA" id="ARBA00023125"/>
    </source>
</evidence>
<dbReference type="PRINTS" id="PR00040">
    <property type="entry name" value="HTHMERR"/>
</dbReference>
<keyword evidence="3 6" id="KW-0238">DNA-binding</keyword>
<dbReference type="InterPro" id="IPR009061">
    <property type="entry name" value="DNA-bd_dom_put_sf"/>
</dbReference>
<dbReference type="GO" id="GO:0003700">
    <property type="term" value="F:DNA-binding transcription factor activity"/>
    <property type="evidence" value="ECO:0007669"/>
    <property type="project" value="InterPro"/>
</dbReference>
<dbReference type="Gene3D" id="1.10.1660.10">
    <property type="match status" value="1"/>
</dbReference>
<dbReference type="STRING" id="115433.SAMN05421835_10631"/>
<dbReference type="InterPro" id="IPR000551">
    <property type="entry name" value="MerR-type_HTH_dom"/>
</dbReference>
<evidence type="ECO:0000313" key="7">
    <source>
        <dbReference type="Proteomes" id="UP000199025"/>
    </source>
</evidence>
<keyword evidence="4" id="KW-0804">Transcription</keyword>
<keyword evidence="2" id="KW-0805">Transcription regulation</keyword>
<gene>
    <name evidence="6" type="ORF">SAMN05421835_10631</name>
</gene>
<dbReference type="RefSeq" id="WP_091506349.1">
    <property type="nucleotide sequence ID" value="NZ_CBDQZW010000037.1"/>
</dbReference>
<dbReference type="Pfam" id="PF13411">
    <property type="entry name" value="MerR_1"/>
    <property type="match status" value="1"/>
</dbReference>
<keyword evidence="7" id="KW-1185">Reference proteome</keyword>
<dbReference type="PROSITE" id="PS00552">
    <property type="entry name" value="HTH_MERR_1"/>
    <property type="match status" value="1"/>
</dbReference>
<dbReference type="Proteomes" id="UP000199025">
    <property type="component" value="Unassembled WGS sequence"/>
</dbReference>
<dbReference type="GO" id="GO:0003677">
    <property type="term" value="F:DNA binding"/>
    <property type="evidence" value="ECO:0007669"/>
    <property type="project" value="UniProtKB-KW"/>
</dbReference>
<sequence>MWSIGEVAAKLGLAVSALRYWDERGLVRPVGRRAGKRVYGEPELHRLAVAKLLQDTGLLSLDEISALLHGPGRGEDWRAAVRGRLDTVREQQAVLDRAADFLEHFLDCPREDPVASCPELRALTEKGHRRRGAGGLSR</sequence>
<dbReference type="EMBL" id="FORP01000006">
    <property type="protein sequence ID" value="SFJ50891.1"/>
    <property type="molecule type" value="Genomic_DNA"/>
</dbReference>
<reference evidence="6 7" key="1">
    <citation type="submission" date="2016-10" db="EMBL/GenBank/DDBJ databases">
        <authorList>
            <person name="de Groot N.N."/>
        </authorList>
    </citation>
    <scope>NUCLEOTIDE SEQUENCE [LARGE SCALE GENOMIC DNA]</scope>
    <source>
        <strain evidence="6 7">DSM 44468</strain>
    </source>
</reference>
<evidence type="ECO:0000313" key="6">
    <source>
        <dbReference type="EMBL" id="SFJ50891.1"/>
    </source>
</evidence>
<proteinExistence type="predicted"/>
<dbReference type="SUPFAM" id="SSF46955">
    <property type="entry name" value="Putative DNA-binding domain"/>
    <property type="match status" value="1"/>
</dbReference>
<organism evidence="6 7">
    <name type="scientific">Amycolatopsis sacchari</name>
    <dbReference type="NCBI Taxonomy" id="115433"/>
    <lineage>
        <taxon>Bacteria</taxon>
        <taxon>Bacillati</taxon>
        <taxon>Actinomycetota</taxon>
        <taxon>Actinomycetes</taxon>
        <taxon>Pseudonocardiales</taxon>
        <taxon>Pseudonocardiaceae</taxon>
        <taxon>Amycolatopsis</taxon>
    </lineage>
</organism>
<name>A0A1I3S014_9PSEU</name>
<evidence type="ECO:0000256" key="4">
    <source>
        <dbReference type="ARBA" id="ARBA00023163"/>
    </source>
</evidence>
<evidence type="ECO:0000256" key="2">
    <source>
        <dbReference type="ARBA" id="ARBA00023015"/>
    </source>
</evidence>
<dbReference type="OrthoDB" id="9802039at2"/>
<dbReference type="PANTHER" id="PTHR30204:SF69">
    <property type="entry name" value="MERR-FAMILY TRANSCRIPTIONAL REGULATOR"/>
    <property type="match status" value="1"/>
</dbReference>
<keyword evidence="1" id="KW-0678">Repressor</keyword>
<dbReference type="InterPro" id="IPR047057">
    <property type="entry name" value="MerR_fam"/>
</dbReference>
<dbReference type="SMART" id="SM00422">
    <property type="entry name" value="HTH_MERR"/>
    <property type="match status" value="1"/>
</dbReference>
<dbReference type="PANTHER" id="PTHR30204">
    <property type="entry name" value="REDOX-CYCLING DRUG-SENSING TRANSCRIPTIONAL ACTIVATOR SOXR"/>
    <property type="match status" value="1"/>
</dbReference>
<evidence type="ECO:0000256" key="1">
    <source>
        <dbReference type="ARBA" id="ARBA00022491"/>
    </source>
</evidence>
<evidence type="ECO:0000259" key="5">
    <source>
        <dbReference type="PROSITE" id="PS50937"/>
    </source>
</evidence>
<accession>A0A1I3S014</accession>
<dbReference type="PROSITE" id="PS50937">
    <property type="entry name" value="HTH_MERR_2"/>
    <property type="match status" value="1"/>
</dbReference>
<protein>
    <submittedName>
        <fullName evidence="6">DNA-binding transcriptional regulator, MerR family</fullName>
    </submittedName>
</protein>
<feature type="domain" description="HTH merR-type" evidence="5">
    <location>
        <begin position="1"/>
        <end position="70"/>
    </location>
</feature>
<dbReference type="AlphaFoldDB" id="A0A1I3S014"/>